<name>F1T6F9_9ACTN</name>
<dbReference type="EMBL" id="ACGK02000003">
    <property type="protein sequence ID" value="EGF22853.1"/>
    <property type="molecule type" value="Genomic_DNA"/>
</dbReference>
<evidence type="ECO:0000259" key="6">
    <source>
        <dbReference type="Pfam" id="PF12564"/>
    </source>
</evidence>
<reference evidence="7 8" key="1">
    <citation type="submission" date="2011-02" db="EMBL/GenBank/DDBJ databases">
        <authorList>
            <person name="Muzny D."/>
            <person name="Qin X."/>
            <person name="Buhay C."/>
            <person name="Dugan-Rocha S."/>
            <person name="Ding Y."/>
            <person name="Chen G."/>
            <person name="Hawes A."/>
            <person name="Holder M."/>
            <person name="Jhangiani S."/>
            <person name="Johnson A."/>
            <person name="Khan Z."/>
            <person name="Li Z."/>
            <person name="Liu W."/>
            <person name="Liu X."/>
            <person name="Perez L."/>
            <person name="Shen H."/>
            <person name="Wang Q."/>
            <person name="Watt J."/>
            <person name="Xi L."/>
            <person name="Xin Y."/>
            <person name="Zhou J."/>
            <person name="Deng J."/>
            <person name="Jiang H."/>
            <person name="Liu Y."/>
            <person name="Qu J."/>
            <person name="Song X.-Z."/>
            <person name="Zhang L."/>
            <person name="Villasana D."/>
            <person name="Johnson A."/>
            <person name="Liu J."/>
            <person name="Liyanage D."/>
            <person name="Lorensuhewa L."/>
            <person name="Robinson T."/>
            <person name="Song A."/>
            <person name="Song B.-B."/>
            <person name="Dinh H."/>
            <person name="Thornton R."/>
            <person name="Coyle M."/>
            <person name="Francisco L."/>
            <person name="Jackson L."/>
            <person name="Javaid M."/>
            <person name="Korchina V."/>
            <person name="Kovar C."/>
            <person name="Mata R."/>
            <person name="Mathew T."/>
            <person name="Ngo R."/>
            <person name="Nguyen L."/>
            <person name="Nguyen N."/>
            <person name="Okwuonu G."/>
            <person name="Ongeri F."/>
            <person name="Pham C."/>
            <person name="Simmons D."/>
            <person name="Wilczek-Boney K."/>
            <person name="Hale W."/>
            <person name="Jakkamsetti A."/>
            <person name="Pham P."/>
            <person name="Ruth R."/>
            <person name="San Lucas F."/>
            <person name="Warren J."/>
            <person name="Zhang J."/>
            <person name="Zhao Z."/>
            <person name="Zhou C."/>
            <person name="Zhu D."/>
            <person name="Lee S."/>
            <person name="Bess C."/>
            <person name="Blankenburg K."/>
            <person name="Forbes L."/>
            <person name="Fu Q."/>
            <person name="Gubbala S."/>
            <person name="Hirani K."/>
            <person name="Jayaseelan J.C."/>
            <person name="Lara F."/>
            <person name="Munidasa M."/>
            <person name="Palculict T."/>
            <person name="Patil S."/>
            <person name="Pu L.-L."/>
            <person name="Saada N."/>
            <person name="Tang L."/>
            <person name="Weissenberger G."/>
            <person name="Zhu Y."/>
            <person name="Hemphill L."/>
            <person name="Shang Y."/>
            <person name="Youmans B."/>
            <person name="Ayvaz T."/>
            <person name="Ross M."/>
            <person name="Santibanez J."/>
            <person name="Aqrawi P."/>
            <person name="Gross S."/>
            <person name="Joshi V."/>
            <person name="Fowler G."/>
            <person name="Nazareth L."/>
            <person name="Reid J."/>
            <person name="Worley K."/>
            <person name="Petrosino J."/>
            <person name="Highlander S."/>
            <person name="Gibbs R."/>
        </authorList>
    </citation>
    <scope>NUCLEOTIDE SEQUENCE [LARGE SCALE GENOMIC DNA]</scope>
    <source>
        <strain evidence="7 8">DSM 15829</strain>
    </source>
</reference>
<dbReference type="Pfam" id="PF12564">
    <property type="entry name" value="TypeIII_RM_meth"/>
    <property type="match status" value="1"/>
</dbReference>
<comment type="caution">
    <text evidence="7">The sequence shown here is derived from an EMBL/GenBank/DDBJ whole genome shotgun (WGS) entry which is preliminary data.</text>
</comment>
<dbReference type="InterPro" id="IPR001091">
    <property type="entry name" value="RM_Methyltransferase"/>
</dbReference>
<dbReference type="InterPro" id="IPR022221">
    <property type="entry name" value="TypeIII_RM_meth"/>
</dbReference>
<evidence type="ECO:0000256" key="1">
    <source>
        <dbReference type="ARBA" id="ARBA00006594"/>
    </source>
</evidence>
<protein>
    <submittedName>
        <fullName evidence="7">DNA (Cytosine-5-)-methyltransferase</fullName>
    </submittedName>
</protein>
<keyword evidence="4" id="KW-0949">S-adenosyl-L-methionine</keyword>
<dbReference type="GO" id="GO:0008170">
    <property type="term" value="F:N-methyltransferase activity"/>
    <property type="evidence" value="ECO:0007669"/>
    <property type="project" value="InterPro"/>
</dbReference>
<dbReference type="Pfam" id="PF01555">
    <property type="entry name" value="N6_N4_Mtase"/>
    <property type="match status" value="1"/>
</dbReference>
<dbReference type="InterPro" id="IPR029063">
    <property type="entry name" value="SAM-dependent_MTases_sf"/>
</dbReference>
<dbReference type="PIRSF" id="PIRSF015855">
    <property type="entry name" value="TypeIII_Mtase_mKpnI"/>
    <property type="match status" value="1"/>
</dbReference>
<sequence length="655" mass="74823">MKNIFDTVAELLLTNDKYKAEDGKLLKAVVYSDVMAMSEDLLALLLSNEDIKETFFKAVQGTLVFDKQKFAWFMESKEFLPDSYTAYTNKIGLTHNGSFISQTNDVVLEFPYKDCVLEGGQDKDDQKRSEIFYNETIASDEISRMLAPKVFTNAKRYTAVGEKDLLGNLDPNTINVEEETGITFKSDDNLIIKGNNLIALASLLKRYEGKVKCIYIDPPYYFNKTIGEDSFKYNSNFKMSTWLTFMKNRLELANKLLSSHGSIWIHMGEDGMHYLKVLADDVFGKEHFVGTIPRKTRDGKSDVPFNLSQDFDWILVYTKANESDAVVGRQVERKYYETDDFPGKPWRTADLTSQRTVQERPNSDFTMINPKTGKEYPVNPKRSWAVTKDTFDEWYASGGIGFPDDYEFMSGNRPFRRVFKEDDDCNEKPTSVNSDFLIKEFIATLLTKSKNKDGNNEITNLFSRDEFDYAKPEELIRSILEISSNPTDLVLDFHLGSGTTAAVAHKMGRRYIGVEQMDYIQDITVERLKKVLEGEQGGISKAQNWHGGGSFVYCELKEGANTLITTIQNATEDTIESVKASIYTDERIVPYLTKQELADADKDFENLTLEEKKQVLSKLVDKNKLYVNASDMDDETYQISDTDKAFTTSFYKEVR</sequence>
<dbReference type="Gene3D" id="3.40.50.150">
    <property type="entry name" value="Vaccinia Virus protein VP39"/>
    <property type="match status" value="1"/>
</dbReference>
<organism evidence="7 8">
    <name type="scientific">Fannyhessea vaginae DSM 15829</name>
    <dbReference type="NCBI Taxonomy" id="525256"/>
    <lineage>
        <taxon>Bacteria</taxon>
        <taxon>Bacillati</taxon>
        <taxon>Actinomycetota</taxon>
        <taxon>Coriobacteriia</taxon>
        <taxon>Coriobacteriales</taxon>
        <taxon>Atopobiaceae</taxon>
        <taxon>Fannyhessea</taxon>
    </lineage>
</organism>
<proteinExistence type="inferred from homology"/>
<dbReference type="InterPro" id="IPR002295">
    <property type="entry name" value="N4/N6-MTase_EcoPI_Mod-like"/>
</dbReference>
<dbReference type="RefSeq" id="WP_006303254.1">
    <property type="nucleotide sequence ID" value="NZ_ACGK02000003.1"/>
</dbReference>
<feature type="domain" description="DNA methylase N-4/N-6" evidence="5">
    <location>
        <begin position="211"/>
        <end position="525"/>
    </location>
</feature>
<dbReference type="AlphaFoldDB" id="F1T6F9"/>
<evidence type="ECO:0000256" key="2">
    <source>
        <dbReference type="ARBA" id="ARBA00022603"/>
    </source>
</evidence>
<dbReference type="Proteomes" id="UP000005947">
    <property type="component" value="Unassembled WGS sequence"/>
</dbReference>
<keyword evidence="2 7" id="KW-0489">Methyltransferase</keyword>
<evidence type="ECO:0000259" key="5">
    <source>
        <dbReference type="Pfam" id="PF01555"/>
    </source>
</evidence>
<dbReference type="PRINTS" id="PR00508">
    <property type="entry name" value="S21N4MTFRASE"/>
</dbReference>
<dbReference type="SUPFAM" id="SSF53335">
    <property type="entry name" value="S-adenosyl-L-methionine-dependent methyltransferases"/>
    <property type="match status" value="1"/>
</dbReference>
<dbReference type="GO" id="GO:0003677">
    <property type="term" value="F:DNA binding"/>
    <property type="evidence" value="ECO:0007669"/>
    <property type="project" value="InterPro"/>
</dbReference>
<dbReference type="PROSITE" id="PS00092">
    <property type="entry name" value="N6_MTASE"/>
    <property type="match status" value="1"/>
</dbReference>
<evidence type="ECO:0000313" key="7">
    <source>
        <dbReference type="EMBL" id="EGF22853.1"/>
    </source>
</evidence>
<keyword evidence="3 7" id="KW-0808">Transferase</keyword>
<dbReference type="InterPro" id="IPR002941">
    <property type="entry name" value="DNA_methylase_N4/N6"/>
</dbReference>
<dbReference type="eggNOG" id="COG2189">
    <property type="taxonomic scope" value="Bacteria"/>
</dbReference>
<evidence type="ECO:0000313" key="8">
    <source>
        <dbReference type="Proteomes" id="UP000005947"/>
    </source>
</evidence>
<evidence type="ECO:0000256" key="4">
    <source>
        <dbReference type="ARBA" id="ARBA00022691"/>
    </source>
</evidence>
<dbReference type="GeneID" id="93210459"/>
<dbReference type="GO" id="GO:0032259">
    <property type="term" value="P:methylation"/>
    <property type="evidence" value="ECO:0007669"/>
    <property type="project" value="UniProtKB-KW"/>
</dbReference>
<accession>F1T6F9</accession>
<dbReference type="InterPro" id="IPR002052">
    <property type="entry name" value="DNA_methylase_N6_adenine_CS"/>
</dbReference>
<dbReference type="OrthoDB" id="9773060at2"/>
<gene>
    <name evidence="7" type="ORF">HMPREF0091_11050</name>
</gene>
<feature type="domain" description="Type III restriction/modification enzyme methylation subunit" evidence="6">
    <location>
        <begin position="39"/>
        <end position="93"/>
    </location>
</feature>
<keyword evidence="8" id="KW-1185">Reference proteome</keyword>
<comment type="similarity">
    <text evidence="1">Belongs to the N(4)/N(6)-methyltransferase family.</text>
</comment>
<evidence type="ECO:0000256" key="3">
    <source>
        <dbReference type="ARBA" id="ARBA00022679"/>
    </source>
</evidence>